<name>A0AAN6P9R0_9PEZI</name>
<gene>
    <name evidence="2" type="ORF">C8A01DRAFT_41510</name>
</gene>
<accession>A0AAN6P9R0</accession>
<dbReference type="AlphaFoldDB" id="A0AAN6P9R0"/>
<dbReference type="EMBL" id="MU854656">
    <property type="protein sequence ID" value="KAK4032057.1"/>
    <property type="molecule type" value="Genomic_DNA"/>
</dbReference>
<evidence type="ECO:0000256" key="1">
    <source>
        <dbReference type="SAM" id="MobiDB-lite"/>
    </source>
</evidence>
<reference evidence="3" key="1">
    <citation type="journal article" date="2023" name="Mol. Phylogenet. Evol.">
        <title>Genome-scale phylogeny and comparative genomics of the fungal order Sordariales.</title>
        <authorList>
            <person name="Hensen N."/>
            <person name="Bonometti L."/>
            <person name="Westerberg I."/>
            <person name="Brannstrom I.O."/>
            <person name="Guillou S."/>
            <person name="Cros-Aarteil S."/>
            <person name="Calhoun S."/>
            <person name="Haridas S."/>
            <person name="Kuo A."/>
            <person name="Mondo S."/>
            <person name="Pangilinan J."/>
            <person name="Riley R."/>
            <person name="LaButti K."/>
            <person name="Andreopoulos B."/>
            <person name="Lipzen A."/>
            <person name="Chen C."/>
            <person name="Yan M."/>
            <person name="Daum C."/>
            <person name="Ng V."/>
            <person name="Clum A."/>
            <person name="Steindorff A."/>
            <person name="Ohm R.A."/>
            <person name="Martin F."/>
            <person name="Silar P."/>
            <person name="Natvig D.O."/>
            <person name="Lalanne C."/>
            <person name="Gautier V."/>
            <person name="Ament-Velasquez S.L."/>
            <person name="Kruys A."/>
            <person name="Hutchinson M.I."/>
            <person name="Powell A.J."/>
            <person name="Barry K."/>
            <person name="Miller A.N."/>
            <person name="Grigoriev I.V."/>
            <person name="Debuchy R."/>
            <person name="Gladieux P."/>
            <person name="Hiltunen Thoren M."/>
            <person name="Johannesson H."/>
        </authorList>
    </citation>
    <scope>NUCLEOTIDE SEQUENCE [LARGE SCALE GENOMIC DNA]</scope>
    <source>
        <strain evidence="3">CBS 284.82</strain>
    </source>
</reference>
<evidence type="ECO:0000313" key="2">
    <source>
        <dbReference type="EMBL" id="KAK4032057.1"/>
    </source>
</evidence>
<feature type="region of interest" description="Disordered" evidence="1">
    <location>
        <begin position="326"/>
        <end position="352"/>
    </location>
</feature>
<feature type="compositionally biased region" description="Pro residues" evidence="1">
    <location>
        <begin position="258"/>
        <end position="270"/>
    </location>
</feature>
<dbReference type="Proteomes" id="UP001303115">
    <property type="component" value="Unassembled WGS sequence"/>
</dbReference>
<feature type="region of interest" description="Disordered" evidence="1">
    <location>
        <begin position="396"/>
        <end position="437"/>
    </location>
</feature>
<sequence length="499" mass="51368">MQTTNEVAKGATGKAPAPAKGVNTKSPAAESTAGEGVAAKAPGAVGDGTNTTTNRARAGKAGPPAPAQKPVARTELSRGKVPAAAKKRVAVKTTTTLPAQPKEALAPAPTPAPTGPFFKPGQIALRHGVAFVLHEDGTWQRHIFASAAKGEAPVDVPVPGARGHRARAHLPGAIFATSEHEVVIGKDGVGRPLEPDHAPRPAHLCCNEVWPSAEPHLPSNLVRIGGRLNQLLPDGSWRRVVVSVAPAAATTTTATPVAPSPSPAPSPPPAHAVGTIVSVGAQGVQYMLQADRTWRPLDASLSAALRQISSGKAACPEEGCVWDEGDCAAPSAEPAVPEQAPETPAAADNGEQLDDNDAVVESALPAAEMVSSTATSPAPGPVEAIESAVPAVETTGSTTTLADPTVPAFVPAPEPKKPRTGTRRHRGRRGPSEQEIQQRVEQEVQRRLGQMNVVGGVMAPMMNMNMGGWGMPQQGYGYGPMYGQGGYGYGEQQPYGYLG</sequence>
<feature type="compositionally biased region" description="Low complexity" evidence="1">
    <location>
        <begin position="8"/>
        <end position="21"/>
    </location>
</feature>
<evidence type="ECO:0000313" key="3">
    <source>
        <dbReference type="Proteomes" id="UP001303115"/>
    </source>
</evidence>
<protein>
    <submittedName>
        <fullName evidence="2">Uncharacterized protein</fullName>
    </submittedName>
</protein>
<organism evidence="2 3">
    <name type="scientific">Parachaetomium inaequale</name>
    <dbReference type="NCBI Taxonomy" id="2588326"/>
    <lineage>
        <taxon>Eukaryota</taxon>
        <taxon>Fungi</taxon>
        <taxon>Dikarya</taxon>
        <taxon>Ascomycota</taxon>
        <taxon>Pezizomycotina</taxon>
        <taxon>Sordariomycetes</taxon>
        <taxon>Sordariomycetidae</taxon>
        <taxon>Sordariales</taxon>
        <taxon>Chaetomiaceae</taxon>
        <taxon>Parachaetomium</taxon>
    </lineage>
</organism>
<feature type="compositionally biased region" description="Basic residues" evidence="1">
    <location>
        <begin position="418"/>
        <end position="429"/>
    </location>
</feature>
<proteinExistence type="predicted"/>
<feature type="region of interest" description="Disordered" evidence="1">
    <location>
        <begin position="250"/>
        <end position="273"/>
    </location>
</feature>
<feature type="region of interest" description="Disordered" evidence="1">
    <location>
        <begin position="1"/>
        <end position="89"/>
    </location>
</feature>
<comment type="caution">
    <text evidence="2">The sequence shown here is derived from an EMBL/GenBank/DDBJ whole genome shotgun (WGS) entry which is preliminary data.</text>
</comment>
<keyword evidence="3" id="KW-1185">Reference proteome</keyword>